<accession>A0A0H4VR65</accession>
<name>A0A0H4VR65_9BACT</name>
<dbReference type="AlphaFoldDB" id="A0A0H4VR65"/>
<reference evidence="1 2" key="1">
    <citation type="submission" date="2015-01" db="EMBL/GenBank/DDBJ databases">
        <title>Rufibacter sp./DG31D/ whole genome sequencing.</title>
        <authorList>
            <person name="Kim M.K."/>
            <person name="Srinivasan S."/>
            <person name="Lee J.-J."/>
        </authorList>
    </citation>
    <scope>NUCLEOTIDE SEQUENCE [LARGE SCALE GENOMIC DNA]</scope>
    <source>
        <strain evidence="1 2">DG31D</strain>
    </source>
</reference>
<keyword evidence="2" id="KW-1185">Reference proteome</keyword>
<organism evidence="1 2">
    <name type="scientific">Rufibacter radiotolerans</name>
    <dbReference type="NCBI Taxonomy" id="1379910"/>
    <lineage>
        <taxon>Bacteria</taxon>
        <taxon>Pseudomonadati</taxon>
        <taxon>Bacteroidota</taxon>
        <taxon>Cytophagia</taxon>
        <taxon>Cytophagales</taxon>
        <taxon>Hymenobacteraceae</taxon>
        <taxon>Rufibacter</taxon>
    </lineage>
</organism>
<proteinExistence type="predicted"/>
<gene>
    <name evidence="1" type="ORF">TH63_13665</name>
</gene>
<protein>
    <submittedName>
        <fullName evidence="1">Uncharacterized protein</fullName>
    </submittedName>
</protein>
<dbReference type="KEGG" id="ruf:TH63_13665"/>
<evidence type="ECO:0000313" key="2">
    <source>
        <dbReference type="Proteomes" id="UP000036458"/>
    </source>
</evidence>
<dbReference type="EMBL" id="CP010777">
    <property type="protein sequence ID" value="AKQ46432.1"/>
    <property type="molecule type" value="Genomic_DNA"/>
</dbReference>
<sequence length="110" mass="12217">MLIKNQPGKSKIGANGITHLFPGASADILSFHFGRSVLCENHIGHFIEHGNRGVTRSRRSNLAFIAQNVPLLSSRIQGSQKTDGQDQYQAAQSRLRDFQPFPMALSRMQL</sequence>
<dbReference type="Proteomes" id="UP000036458">
    <property type="component" value="Chromosome"/>
</dbReference>
<evidence type="ECO:0000313" key="1">
    <source>
        <dbReference type="EMBL" id="AKQ46432.1"/>
    </source>
</evidence>